<dbReference type="RefSeq" id="WP_143950389.1">
    <property type="nucleotide sequence ID" value="NZ_BAABMB010000003.1"/>
</dbReference>
<dbReference type="Proteomes" id="UP000318405">
    <property type="component" value="Unassembled WGS sequence"/>
</dbReference>
<evidence type="ECO:0000256" key="3">
    <source>
        <dbReference type="ARBA" id="ARBA00023002"/>
    </source>
</evidence>
<sequence>MLFTPYRLGGLVLPNRIVMPPMTRSRAGVGNVPTALMAEYYAQRASAGLIVTEGTQISPQGQGYAWTPGIHSPEQVAGWRGVTDAVHAAGGRIFAQLWHVGRVSHIALQPGGAAPVSSSPLVAEGVKVFIDPEGRGPLAGAGEMVQHSTPRALSEIEIAQVVQDFAGAARNALEAGFDGVELHGANGYLINQFIDSQANTRTDGYGGSLPNRLRFLREATEAVAAAVGRDRVGVRLAPLTTLQGAVDDTPQATYLAAAKALDDIGVAYLHIAEADWDDAPEMPAAFKEALRVVYRGTLIYAGKYTHERAELALRKGWADLVGFGRPFVANPDLPDRLRHGWPLNVPDANGFFGGSTAGYTDYPPAAPAQREMAAARRCASTQR</sequence>
<gene>
    <name evidence="5" type="ORF">FOZ76_21910</name>
</gene>
<accession>A0A556AC57</accession>
<dbReference type="InterPro" id="IPR001155">
    <property type="entry name" value="OxRdtase_FMN_N"/>
</dbReference>
<feature type="domain" description="NADH:flavin oxidoreductase/NADH oxidase N-terminal" evidence="4">
    <location>
        <begin position="2"/>
        <end position="344"/>
    </location>
</feature>
<evidence type="ECO:0000313" key="6">
    <source>
        <dbReference type="Proteomes" id="UP000318405"/>
    </source>
</evidence>
<dbReference type="EMBL" id="VLTJ01000039">
    <property type="protein sequence ID" value="TSH90472.1"/>
    <property type="molecule type" value="Genomic_DNA"/>
</dbReference>
<protein>
    <submittedName>
        <fullName evidence="5">Alkene reductase</fullName>
    </submittedName>
</protein>
<comment type="cofactor">
    <cofactor evidence="1">
        <name>FMN</name>
        <dbReference type="ChEBI" id="CHEBI:58210"/>
    </cofactor>
</comment>
<dbReference type="AlphaFoldDB" id="A0A556AC57"/>
<dbReference type="InterPro" id="IPR013785">
    <property type="entry name" value="Aldolase_TIM"/>
</dbReference>
<comment type="similarity">
    <text evidence="2">Belongs to the NADH:flavin oxidoreductase/NADH oxidase family.</text>
</comment>
<comment type="caution">
    <text evidence="5">The sequence shown here is derived from an EMBL/GenBank/DDBJ whole genome shotgun (WGS) entry which is preliminary data.</text>
</comment>
<dbReference type="SUPFAM" id="SSF51395">
    <property type="entry name" value="FMN-linked oxidoreductases"/>
    <property type="match status" value="1"/>
</dbReference>
<evidence type="ECO:0000313" key="5">
    <source>
        <dbReference type="EMBL" id="TSH90472.1"/>
    </source>
</evidence>
<evidence type="ECO:0000256" key="2">
    <source>
        <dbReference type="ARBA" id="ARBA00005979"/>
    </source>
</evidence>
<evidence type="ECO:0000256" key="1">
    <source>
        <dbReference type="ARBA" id="ARBA00001917"/>
    </source>
</evidence>
<dbReference type="Pfam" id="PF00724">
    <property type="entry name" value="Oxidored_FMN"/>
    <property type="match status" value="1"/>
</dbReference>
<dbReference type="CDD" id="cd02933">
    <property type="entry name" value="OYE_like_FMN"/>
    <property type="match status" value="1"/>
</dbReference>
<dbReference type="GO" id="GO:0016628">
    <property type="term" value="F:oxidoreductase activity, acting on the CH-CH group of donors, NAD or NADP as acceptor"/>
    <property type="evidence" value="ECO:0007669"/>
    <property type="project" value="UniProtKB-ARBA"/>
</dbReference>
<organism evidence="5 6">
    <name type="scientific">Verticiella sediminum</name>
    <dbReference type="NCBI Taxonomy" id="1247510"/>
    <lineage>
        <taxon>Bacteria</taxon>
        <taxon>Pseudomonadati</taxon>
        <taxon>Pseudomonadota</taxon>
        <taxon>Betaproteobacteria</taxon>
        <taxon>Burkholderiales</taxon>
        <taxon>Alcaligenaceae</taxon>
        <taxon>Verticiella</taxon>
    </lineage>
</organism>
<proteinExistence type="inferred from homology"/>
<dbReference type="GO" id="GO:0010181">
    <property type="term" value="F:FMN binding"/>
    <property type="evidence" value="ECO:0007669"/>
    <property type="project" value="InterPro"/>
</dbReference>
<dbReference type="GO" id="GO:0005829">
    <property type="term" value="C:cytosol"/>
    <property type="evidence" value="ECO:0007669"/>
    <property type="project" value="TreeGrafter"/>
</dbReference>
<dbReference type="FunFam" id="3.20.20.70:FF:000059">
    <property type="entry name" value="N-ethylmaleimide reductase, FMN-linked"/>
    <property type="match status" value="1"/>
</dbReference>
<dbReference type="PANTHER" id="PTHR22893">
    <property type="entry name" value="NADH OXIDOREDUCTASE-RELATED"/>
    <property type="match status" value="1"/>
</dbReference>
<dbReference type="PANTHER" id="PTHR22893:SF91">
    <property type="entry name" value="NADPH DEHYDROGENASE 2-RELATED"/>
    <property type="match status" value="1"/>
</dbReference>
<dbReference type="Gene3D" id="3.20.20.70">
    <property type="entry name" value="Aldolase class I"/>
    <property type="match status" value="1"/>
</dbReference>
<dbReference type="InterPro" id="IPR045247">
    <property type="entry name" value="Oye-like"/>
</dbReference>
<keyword evidence="3" id="KW-0560">Oxidoreductase</keyword>
<name>A0A556AC57_9BURK</name>
<keyword evidence="6" id="KW-1185">Reference proteome</keyword>
<evidence type="ECO:0000259" key="4">
    <source>
        <dbReference type="Pfam" id="PF00724"/>
    </source>
</evidence>
<reference evidence="5 6" key="1">
    <citation type="submission" date="2019-07" db="EMBL/GenBank/DDBJ databases">
        <title>Qingshengfaniella alkalisoli gen. nov., sp. nov., isolated from saline soil.</title>
        <authorList>
            <person name="Xu L."/>
            <person name="Huang X.-X."/>
            <person name="Sun J.-Q."/>
        </authorList>
    </citation>
    <scope>NUCLEOTIDE SEQUENCE [LARGE SCALE GENOMIC DNA]</scope>
    <source>
        <strain evidence="5 6">DSM 27279</strain>
    </source>
</reference>
<dbReference type="OrthoDB" id="8523426at2"/>